<dbReference type="InParanoid" id="Q7UPN3"/>
<proteinExistence type="predicted"/>
<dbReference type="KEGG" id="rba:RB6824"/>
<protein>
    <submittedName>
        <fullName evidence="1">Uncharacterized protein</fullName>
    </submittedName>
</protein>
<keyword evidence="2" id="KW-1185">Reference proteome</keyword>
<gene>
    <name evidence="1" type="ordered locus">RB6824</name>
</gene>
<dbReference type="EnsemblBacteria" id="CAD75028">
    <property type="protein sequence ID" value="CAD75028"/>
    <property type="gene ID" value="RB6824"/>
</dbReference>
<evidence type="ECO:0000313" key="1">
    <source>
        <dbReference type="EMBL" id="CAD75028.1"/>
    </source>
</evidence>
<dbReference type="Proteomes" id="UP000001025">
    <property type="component" value="Chromosome"/>
</dbReference>
<dbReference type="EMBL" id="BX294144">
    <property type="protein sequence ID" value="CAD75028.1"/>
    <property type="molecule type" value="Genomic_DNA"/>
</dbReference>
<dbReference type="AlphaFoldDB" id="Q7UPN3"/>
<organism evidence="1 2">
    <name type="scientific">Rhodopirellula baltica (strain DSM 10527 / NCIMB 13988 / SH1)</name>
    <dbReference type="NCBI Taxonomy" id="243090"/>
    <lineage>
        <taxon>Bacteria</taxon>
        <taxon>Pseudomonadati</taxon>
        <taxon>Planctomycetota</taxon>
        <taxon>Planctomycetia</taxon>
        <taxon>Pirellulales</taxon>
        <taxon>Pirellulaceae</taxon>
        <taxon>Rhodopirellula</taxon>
    </lineage>
</organism>
<accession>Q7UPN3</accession>
<evidence type="ECO:0000313" key="2">
    <source>
        <dbReference type="Proteomes" id="UP000001025"/>
    </source>
</evidence>
<reference evidence="1 2" key="1">
    <citation type="journal article" date="2003" name="Proc. Natl. Acad. Sci. U.S.A.">
        <title>Complete genome sequence of the marine planctomycete Pirellula sp. strain 1.</title>
        <authorList>
            <person name="Gloeckner F.O."/>
            <person name="Kube M."/>
            <person name="Bauer M."/>
            <person name="Teeling H."/>
            <person name="Lombardot T."/>
            <person name="Ludwig W."/>
            <person name="Gade D."/>
            <person name="Beck A."/>
            <person name="Borzym K."/>
            <person name="Heitmann K."/>
            <person name="Rabus R."/>
            <person name="Schlesner H."/>
            <person name="Amann R."/>
            <person name="Reinhardt R."/>
        </authorList>
    </citation>
    <scope>NUCLEOTIDE SEQUENCE [LARGE SCALE GENOMIC DNA]</scope>
    <source>
        <strain evidence="2">DSM 10527 / NCIMB 13988 / SH1</strain>
    </source>
</reference>
<sequence length="47" mass="5331">MERCPHGPAGLIHRWAKMMTTNCESCATSLRRDLRFYMRGGGTSCIK</sequence>
<dbReference type="STRING" id="243090.RB6824"/>
<name>Q7UPN3_RHOBA</name>
<dbReference type="HOGENOM" id="CLU_3172541_0_0_0"/>